<dbReference type="Gene3D" id="1.25.40.10">
    <property type="entry name" value="Tetratricopeptide repeat domain"/>
    <property type="match status" value="3"/>
</dbReference>
<evidence type="ECO:0000313" key="5">
    <source>
        <dbReference type="Proteomes" id="UP000003053"/>
    </source>
</evidence>
<dbReference type="PANTHER" id="PTHR14027">
    <property type="entry name" value="RNA POLYMERASE-ASSOCIATED PROTEIN CTR9"/>
    <property type="match status" value="1"/>
</dbReference>
<name>A4BX67_9FLAO</name>
<dbReference type="AlphaFoldDB" id="A4BX67"/>
<evidence type="ECO:0000313" key="4">
    <source>
        <dbReference type="EMBL" id="EAR13558.1"/>
    </source>
</evidence>
<dbReference type="PROSITE" id="PS51257">
    <property type="entry name" value="PROKAR_LIPOPROTEIN"/>
    <property type="match status" value="1"/>
</dbReference>
<reference evidence="4 5" key="1">
    <citation type="submission" date="2006-02" db="EMBL/GenBank/DDBJ databases">
        <authorList>
            <person name="Murray A."/>
            <person name="Staley J."/>
            <person name="Ferriera S."/>
            <person name="Johnson J."/>
            <person name="Kravitz S."/>
            <person name="Halpern A."/>
            <person name="Remington K."/>
            <person name="Beeson K."/>
            <person name="Tran B."/>
            <person name="Rogers Y.-H."/>
            <person name="Friedman R."/>
            <person name="Venter J.C."/>
        </authorList>
    </citation>
    <scope>NUCLEOTIDE SEQUENCE [LARGE SCALE GENOMIC DNA]</scope>
    <source>
        <strain evidence="4 5">23-P</strain>
    </source>
</reference>
<evidence type="ECO:0000256" key="2">
    <source>
        <dbReference type="ARBA" id="ARBA00022803"/>
    </source>
</evidence>
<accession>A4BX67</accession>
<dbReference type="Proteomes" id="UP000003053">
    <property type="component" value="Unassembled WGS sequence"/>
</dbReference>
<dbReference type="PANTHER" id="PTHR14027:SF2">
    <property type="entry name" value="RNA POLYMERASE-ASSOCIATED PROTEIN CTR9 HOMOLOG"/>
    <property type="match status" value="1"/>
</dbReference>
<dbReference type="GO" id="GO:0006355">
    <property type="term" value="P:regulation of DNA-templated transcription"/>
    <property type="evidence" value="ECO:0007669"/>
    <property type="project" value="InterPro"/>
</dbReference>
<dbReference type="GO" id="GO:0006368">
    <property type="term" value="P:transcription elongation by RNA polymerase II"/>
    <property type="evidence" value="ECO:0007669"/>
    <property type="project" value="TreeGrafter"/>
</dbReference>
<keyword evidence="1" id="KW-0677">Repeat</keyword>
<dbReference type="SUPFAM" id="SSF48452">
    <property type="entry name" value="TPR-like"/>
    <property type="match status" value="2"/>
</dbReference>
<evidence type="ECO:0000256" key="1">
    <source>
        <dbReference type="ARBA" id="ARBA00022737"/>
    </source>
</evidence>
<dbReference type="InterPro" id="IPR019734">
    <property type="entry name" value="TPR_rpt"/>
</dbReference>
<dbReference type="InterPro" id="IPR011990">
    <property type="entry name" value="TPR-like_helical_dom_sf"/>
</dbReference>
<dbReference type="eggNOG" id="COG0457">
    <property type="taxonomic scope" value="Bacteria"/>
</dbReference>
<keyword evidence="2 3" id="KW-0802">TPR repeat</keyword>
<feature type="repeat" description="TPR" evidence="3">
    <location>
        <begin position="370"/>
        <end position="403"/>
    </location>
</feature>
<dbReference type="GO" id="GO:0000993">
    <property type="term" value="F:RNA polymerase II complex binding"/>
    <property type="evidence" value="ECO:0007669"/>
    <property type="project" value="TreeGrafter"/>
</dbReference>
<comment type="caution">
    <text evidence="4">The sequence shown here is derived from an EMBL/GenBank/DDBJ whole genome shotgun (WGS) entry which is preliminary data.</text>
</comment>
<keyword evidence="5" id="KW-1185">Reference proteome</keyword>
<gene>
    <name evidence="4" type="ORF">PI23P_03652</name>
</gene>
<dbReference type="PROSITE" id="PS50005">
    <property type="entry name" value="TPR"/>
    <property type="match status" value="1"/>
</dbReference>
<dbReference type="InterPro" id="IPR031101">
    <property type="entry name" value="Ctr9"/>
</dbReference>
<dbReference type="Pfam" id="PF13174">
    <property type="entry name" value="TPR_6"/>
    <property type="match status" value="1"/>
</dbReference>
<dbReference type="EMBL" id="AAOG01000001">
    <property type="protein sequence ID" value="EAR13558.1"/>
    <property type="molecule type" value="Genomic_DNA"/>
</dbReference>
<evidence type="ECO:0000256" key="3">
    <source>
        <dbReference type="PROSITE-ProRule" id="PRU00339"/>
    </source>
</evidence>
<dbReference type="RefSeq" id="WP_004569356.1">
    <property type="nucleotide sequence ID" value="NZ_CH724148.1"/>
</dbReference>
<dbReference type="OrthoDB" id="1522549at2"/>
<organism evidence="4 5">
    <name type="scientific">Polaribacter irgensii 23-P</name>
    <dbReference type="NCBI Taxonomy" id="313594"/>
    <lineage>
        <taxon>Bacteria</taxon>
        <taxon>Pseudomonadati</taxon>
        <taxon>Bacteroidota</taxon>
        <taxon>Flavobacteriia</taxon>
        <taxon>Flavobacteriales</taxon>
        <taxon>Flavobacteriaceae</taxon>
    </lineage>
</organism>
<protein>
    <submittedName>
        <fullName evidence="4">TPR domain protein</fullName>
    </submittedName>
</protein>
<dbReference type="HOGENOM" id="CLU_007706_1_0_10"/>
<proteinExistence type="predicted"/>
<dbReference type="STRING" id="313594.PI23P_03652"/>
<sequence>MEYIKKTFLYLFLFATLCSCSAKKDAVTSRNYHAFTSYFNILFNGEEAFDNGIQAINEGYKDDWFQQLPIEPIVFDDRKIAIPTFKEVAPEARFSLNKKTEVSEEIKNENSFERAEEKAVKAIQKHGMYIDGLERNGQIDDAYLLLGKSRYYSQRFVPAIEALNYVIANYPNASLIAETKIWRAKANIRMGNEELAIEIMNLLLFVKDTLELDFDPEIKEQANTALAMAYIQSDSLHKAKKHLILATRTRKNRDQAARNMFVLGQMYAKENKKDSAAAVFNQLIAFKRAPKKYKIHANLALVKNVSNDSLSNEILERLEQLIDDRENRPYLDQLYYEVAGLYEKKDSVGLAVSYYNKSLQAETQEVQQKSFTYENLGNLYFRNSNYQLANSYYDSVLKVALDTLDLRIRRVKRKSKNLASLVNFEQLVAVNDSIVKIAALSKEGQVTFFQKYIDGLKDADEAAAQLKLNQIAFGGTSNALASSNKGKWYFYNSQSLNYGKTSFQKVWGNRKLEDNWRWSEKASFISKSKDSSVVKAKDVRYDLESYIATIPISKQEIDSLKFQRNQALYELGLIYKEQFKNPQVAILRLERVAGLQPKNELLLPINWHLYQAYTDLGAVVKADFYKNVILTEYSNTVFAKIIKNPGEKATSSIKVNEAANLYKEFYYLYEKRKYREVVASVNEALLKIRADKLLPKFELLKTFAIGKHLDKESYQKALEFVAVNYGNTEEGKKAKEILKQLAK</sequence>